<dbReference type="Proteomes" id="UP000397656">
    <property type="component" value="Chromosome 2"/>
</dbReference>
<gene>
    <name evidence="2" type="ORF">F7R26_030175</name>
</gene>
<dbReference type="AlphaFoldDB" id="A0A643FMW4"/>
<sequence>MKNRNISAAEFNLLGFLGKLGQVEGRGDFLMKTPLEVQPMEDGGMGSFRICLPNQCEKNGHETMVASAQALDKDGTLVFATLFVDSQHRPIEVDIWKVDYSQMLEMPSNWIPERNPPLPGGGE</sequence>
<protein>
    <recommendedName>
        <fullName evidence="1">DUF6984 domain-containing protein</fullName>
    </recommendedName>
</protein>
<organism evidence="2 3">
    <name type="scientific">Cupriavidus basilensis</name>
    <dbReference type="NCBI Taxonomy" id="68895"/>
    <lineage>
        <taxon>Bacteria</taxon>
        <taxon>Pseudomonadati</taxon>
        <taxon>Pseudomonadota</taxon>
        <taxon>Betaproteobacteria</taxon>
        <taxon>Burkholderiales</taxon>
        <taxon>Burkholderiaceae</taxon>
        <taxon>Cupriavidus</taxon>
    </lineage>
</organism>
<feature type="domain" description="DUF6984" evidence="1">
    <location>
        <begin position="4"/>
        <end position="107"/>
    </location>
</feature>
<reference evidence="2 3" key="1">
    <citation type="submission" date="2020-10" db="EMBL/GenBank/DDBJ databases">
        <title>Complete genome sequence of Cupriavidus basilensis CCUG 49340T.</title>
        <authorList>
            <person name="Salva-Serra F."/>
            <person name="Donoso R.A."/>
            <person name="Cho K.H."/>
            <person name="Yoo J.A."/>
            <person name="Lee K."/>
            <person name="Yoon S.-H."/>
            <person name="Perez-Pantoja D."/>
            <person name="Moore E.R.B."/>
        </authorList>
    </citation>
    <scope>NUCLEOTIDE SEQUENCE [LARGE SCALE GENOMIC DNA]</scope>
    <source>
        <strain evidence="3">CCUG 49340</strain>
    </source>
</reference>
<name>A0A643FMW4_9BURK</name>
<accession>A0A643FMW4</accession>
<dbReference type="GeneID" id="98405228"/>
<proteinExistence type="predicted"/>
<evidence type="ECO:0000313" key="2">
    <source>
        <dbReference type="EMBL" id="QOT79041.1"/>
    </source>
</evidence>
<evidence type="ECO:0000259" key="1">
    <source>
        <dbReference type="Pfam" id="PF22480"/>
    </source>
</evidence>
<dbReference type="Pfam" id="PF22480">
    <property type="entry name" value="DUF6984"/>
    <property type="match status" value="1"/>
</dbReference>
<dbReference type="EMBL" id="CP062804">
    <property type="protein sequence ID" value="QOT79041.1"/>
    <property type="molecule type" value="Genomic_DNA"/>
</dbReference>
<dbReference type="InterPro" id="IPR054253">
    <property type="entry name" value="DUF6984"/>
</dbReference>
<dbReference type="RefSeq" id="WP_150990724.1">
    <property type="nucleotide sequence ID" value="NZ_CP062804.1"/>
</dbReference>
<evidence type="ECO:0000313" key="3">
    <source>
        <dbReference type="Proteomes" id="UP000397656"/>
    </source>
</evidence>